<sequence>MDMFNHAPHDYKCPICLAVDGIESKDTMMKQDDILYRDNLVMAVVNSKFITGNEGHVIVVPKKHYENFYDLPDEVGEKIIKIAKRVAIAMKEIRGCDGIMIQQNNEPASGQHALHYHMHIFPRFNNDNIWLKMKDAYVANPSERHKYSDPLKQYFRKIKG</sequence>
<dbReference type="PANTHER" id="PTHR46648:SF1">
    <property type="entry name" value="ADENOSINE 5'-MONOPHOSPHORAMIDASE HNT1"/>
    <property type="match status" value="1"/>
</dbReference>
<protein>
    <recommendedName>
        <fullName evidence="4">HIT domain-containing protein</fullName>
    </recommendedName>
</protein>
<comment type="caution">
    <text evidence="5">The sequence shown here is derived from an EMBL/GenBank/DDBJ whole genome shotgun (WGS) entry which is preliminary data.</text>
</comment>
<dbReference type="Gene3D" id="3.30.428.10">
    <property type="entry name" value="HIT-like"/>
    <property type="match status" value="1"/>
</dbReference>
<accession>A0A1F7GDP3</accession>
<reference evidence="5 6" key="1">
    <citation type="journal article" date="2016" name="Nat. Commun.">
        <title>Thousands of microbial genomes shed light on interconnected biogeochemical processes in an aquifer system.</title>
        <authorList>
            <person name="Anantharaman K."/>
            <person name="Brown C.T."/>
            <person name="Hug L.A."/>
            <person name="Sharon I."/>
            <person name="Castelle C.J."/>
            <person name="Probst A.J."/>
            <person name="Thomas B.C."/>
            <person name="Singh A."/>
            <person name="Wilkins M.J."/>
            <person name="Karaoz U."/>
            <person name="Brodie E.L."/>
            <person name="Williams K.H."/>
            <person name="Hubbard S.S."/>
            <person name="Banfield J.F."/>
        </authorList>
    </citation>
    <scope>NUCLEOTIDE SEQUENCE [LARGE SCALE GENOMIC DNA]</scope>
</reference>
<name>A0A1F7GDP3_9BACT</name>
<gene>
    <name evidence="5" type="ORF">A2690_04995</name>
</gene>
<proteinExistence type="predicted"/>
<dbReference type="PROSITE" id="PS51084">
    <property type="entry name" value="HIT_2"/>
    <property type="match status" value="1"/>
</dbReference>
<feature type="active site" description="Tele-AMP-histidine intermediate" evidence="1">
    <location>
        <position position="117"/>
    </location>
</feature>
<evidence type="ECO:0000313" key="5">
    <source>
        <dbReference type="EMBL" id="OGK17081.1"/>
    </source>
</evidence>
<evidence type="ECO:0000256" key="3">
    <source>
        <dbReference type="PROSITE-ProRule" id="PRU00464"/>
    </source>
</evidence>
<dbReference type="SUPFAM" id="SSF54197">
    <property type="entry name" value="HIT-like"/>
    <property type="match status" value="1"/>
</dbReference>
<feature type="domain" description="HIT" evidence="4">
    <location>
        <begin position="22"/>
        <end position="130"/>
    </location>
</feature>
<evidence type="ECO:0000313" key="6">
    <source>
        <dbReference type="Proteomes" id="UP000178372"/>
    </source>
</evidence>
<dbReference type="InterPro" id="IPR011146">
    <property type="entry name" value="HIT-like"/>
</dbReference>
<dbReference type="EMBL" id="MFZF01000005">
    <property type="protein sequence ID" value="OGK17081.1"/>
    <property type="molecule type" value="Genomic_DNA"/>
</dbReference>
<dbReference type="InterPro" id="IPR036265">
    <property type="entry name" value="HIT-like_sf"/>
</dbReference>
<evidence type="ECO:0000259" key="4">
    <source>
        <dbReference type="PROSITE" id="PS51084"/>
    </source>
</evidence>
<dbReference type="Pfam" id="PF01230">
    <property type="entry name" value="HIT"/>
    <property type="match status" value="1"/>
</dbReference>
<dbReference type="GO" id="GO:0003824">
    <property type="term" value="F:catalytic activity"/>
    <property type="evidence" value="ECO:0007669"/>
    <property type="project" value="InterPro"/>
</dbReference>
<evidence type="ECO:0000256" key="2">
    <source>
        <dbReference type="PIRSR" id="PIRSR601310-3"/>
    </source>
</evidence>
<organism evidence="5 6">
    <name type="scientific">Candidatus Roizmanbacteria bacterium RIFCSPHIGHO2_01_FULL_39_12b</name>
    <dbReference type="NCBI Taxonomy" id="1802030"/>
    <lineage>
        <taxon>Bacteria</taxon>
        <taxon>Candidatus Roizmaniibacteriota</taxon>
    </lineage>
</organism>
<dbReference type="PANTHER" id="PTHR46648">
    <property type="entry name" value="HIT FAMILY PROTEIN 1"/>
    <property type="match status" value="1"/>
</dbReference>
<dbReference type="InterPro" id="IPR001310">
    <property type="entry name" value="Histidine_triad_HIT"/>
</dbReference>
<dbReference type="GO" id="GO:0009117">
    <property type="term" value="P:nucleotide metabolic process"/>
    <property type="evidence" value="ECO:0007669"/>
    <property type="project" value="TreeGrafter"/>
</dbReference>
<dbReference type="Proteomes" id="UP000178372">
    <property type="component" value="Unassembled WGS sequence"/>
</dbReference>
<evidence type="ECO:0000256" key="1">
    <source>
        <dbReference type="PIRSR" id="PIRSR601310-1"/>
    </source>
</evidence>
<dbReference type="AlphaFoldDB" id="A0A1F7GDP3"/>
<feature type="short sequence motif" description="Histidine triad motif" evidence="2 3">
    <location>
        <begin position="115"/>
        <end position="119"/>
    </location>
</feature>